<keyword evidence="5" id="KW-0520">NAD</keyword>
<dbReference type="Gene3D" id="3.40.50.720">
    <property type="entry name" value="NAD(P)-binding Rossmann-like Domain"/>
    <property type="match status" value="1"/>
</dbReference>
<dbReference type="EC" id="1.1.1.17" evidence="2"/>
<dbReference type="InterPro" id="IPR008927">
    <property type="entry name" value="6-PGluconate_DH-like_C_sf"/>
</dbReference>
<dbReference type="SUPFAM" id="SSF48179">
    <property type="entry name" value="6-phosphogluconate dehydrogenase C-terminal domain-like"/>
    <property type="match status" value="1"/>
</dbReference>
<sequence>MTTPSPAVIMDFRNTPTPARLSRSLPETPPAPPVRLVHLGLGSFFRAHQAWYTAHASDASGWGYAAFTGRRPDIADALSPQDGLYTLLVRHPDGDAADIVGSVAEVHPASNHAAYLELLRRPEVAVVTITLTESAYLVRDGHLDVADPALVADLEALRADLGAPVSTLPARLLSGLAARRAAGGGPITVLPCDNLPHNGTVARTGVLELAALVEDGAAGGLAAWVGDHVDFASSMVDRITPATTDDDVRAATAATGLADAAPVPTEPFTEWVLSGAFPAGRPAWESAGALVVDDVTPYEQRKLWLLNGSHSLLAYSGPLRGHSTVDEAIADPTCRAWVEEYWDEACRHLPMPAAELRSYREALLGRYSNPRVRHLLAQIASDGSVKLPVRIVPTLLAERAAGRMPVGAARAVAAWIWHLRGRGAPVKDSGAEAAAAAARAGEGSVAAVLALLRPALSADQALVELVTEQLDALA</sequence>
<protein>
    <recommendedName>
        <fullName evidence="3">Mannitol-1-phosphate 5-dehydrogenase</fullName>
        <ecNumber evidence="2">1.1.1.17</ecNumber>
    </recommendedName>
</protein>
<organism evidence="9 10">
    <name type="scientific">Quadrisphaera granulorum</name>
    <dbReference type="NCBI Taxonomy" id="317664"/>
    <lineage>
        <taxon>Bacteria</taxon>
        <taxon>Bacillati</taxon>
        <taxon>Actinomycetota</taxon>
        <taxon>Actinomycetes</taxon>
        <taxon>Kineosporiales</taxon>
        <taxon>Kineosporiaceae</taxon>
        <taxon>Quadrisphaera</taxon>
    </lineage>
</organism>
<dbReference type="Proteomes" id="UP000245469">
    <property type="component" value="Unassembled WGS sequence"/>
</dbReference>
<gene>
    <name evidence="9" type="ORF">BXY45_107127</name>
</gene>
<dbReference type="InterPro" id="IPR036291">
    <property type="entry name" value="NAD(P)-bd_dom_sf"/>
</dbReference>
<evidence type="ECO:0000256" key="5">
    <source>
        <dbReference type="ARBA" id="ARBA00023027"/>
    </source>
</evidence>
<evidence type="ECO:0000256" key="3">
    <source>
        <dbReference type="ARBA" id="ARBA00016219"/>
    </source>
</evidence>
<comment type="caution">
    <text evidence="9">The sequence shown here is derived from an EMBL/GenBank/DDBJ whole genome shotgun (WGS) entry which is preliminary data.</text>
</comment>
<keyword evidence="10" id="KW-1185">Reference proteome</keyword>
<dbReference type="SUPFAM" id="SSF51735">
    <property type="entry name" value="NAD(P)-binding Rossmann-fold domains"/>
    <property type="match status" value="1"/>
</dbReference>
<dbReference type="InterPro" id="IPR000669">
    <property type="entry name" value="Mannitol_DH"/>
</dbReference>
<name>A0A316A9R6_9ACTN</name>
<dbReference type="GO" id="GO:0019594">
    <property type="term" value="P:mannitol metabolic process"/>
    <property type="evidence" value="ECO:0007669"/>
    <property type="project" value="InterPro"/>
</dbReference>
<dbReference type="GO" id="GO:0008926">
    <property type="term" value="F:mannitol-1-phosphate 5-dehydrogenase activity"/>
    <property type="evidence" value="ECO:0007669"/>
    <property type="project" value="UniProtKB-EC"/>
</dbReference>
<dbReference type="PANTHER" id="PTHR43362:SF1">
    <property type="entry name" value="MANNITOL DEHYDROGENASE 2-RELATED"/>
    <property type="match status" value="1"/>
</dbReference>
<dbReference type="InterPro" id="IPR050988">
    <property type="entry name" value="Mannitol_DH/Oxidoreductase"/>
</dbReference>
<dbReference type="Pfam" id="PF01232">
    <property type="entry name" value="Mannitol_dh"/>
    <property type="match status" value="1"/>
</dbReference>
<evidence type="ECO:0000313" key="10">
    <source>
        <dbReference type="Proteomes" id="UP000245469"/>
    </source>
</evidence>
<keyword evidence="4" id="KW-0560">Oxidoreductase</keyword>
<dbReference type="Pfam" id="PF08125">
    <property type="entry name" value="Mannitol_dh_C"/>
    <property type="match status" value="1"/>
</dbReference>
<dbReference type="PANTHER" id="PTHR43362">
    <property type="entry name" value="MANNITOL DEHYDROGENASE DSF1-RELATED"/>
    <property type="match status" value="1"/>
</dbReference>
<dbReference type="Gene3D" id="1.10.1040.10">
    <property type="entry name" value="N-(1-d-carboxylethyl)-l-norvaline Dehydrogenase, domain 2"/>
    <property type="match status" value="1"/>
</dbReference>
<dbReference type="InterPro" id="IPR013131">
    <property type="entry name" value="Mannitol_DH_N"/>
</dbReference>
<dbReference type="InterPro" id="IPR013328">
    <property type="entry name" value="6PGD_dom2"/>
</dbReference>
<evidence type="ECO:0000313" key="9">
    <source>
        <dbReference type="EMBL" id="PWJ54431.1"/>
    </source>
</evidence>
<evidence type="ECO:0000259" key="7">
    <source>
        <dbReference type="Pfam" id="PF01232"/>
    </source>
</evidence>
<evidence type="ECO:0000256" key="6">
    <source>
        <dbReference type="ARBA" id="ARBA00048615"/>
    </source>
</evidence>
<dbReference type="EMBL" id="QGDQ01000007">
    <property type="protein sequence ID" value="PWJ54431.1"/>
    <property type="molecule type" value="Genomic_DNA"/>
</dbReference>
<evidence type="ECO:0000259" key="8">
    <source>
        <dbReference type="Pfam" id="PF08125"/>
    </source>
</evidence>
<feature type="domain" description="Mannitol dehydrogenase C-terminal" evidence="8">
    <location>
        <begin position="294"/>
        <end position="473"/>
    </location>
</feature>
<reference evidence="9 10" key="1">
    <citation type="submission" date="2018-03" db="EMBL/GenBank/DDBJ databases">
        <title>Genomic Encyclopedia of Archaeal and Bacterial Type Strains, Phase II (KMG-II): from individual species to whole genera.</title>
        <authorList>
            <person name="Goeker M."/>
        </authorList>
    </citation>
    <scope>NUCLEOTIDE SEQUENCE [LARGE SCALE GENOMIC DNA]</scope>
    <source>
        <strain evidence="9 10">DSM 44889</strain>
    </source>
</reference>
<evidence type="ECO:0000256" key="2">
    <source>
        <dbReference type="ARBA" id="ARBA00012939"/>
    </source>
</evidence>
<comment type="similarity">
    <text evidence="1">Belongs to the mannitol dehydrogenase family.</text>
</comment>
<accession>A0A316A9R6</accession>
<feature type="domain" description="Mannitol dehydrogenase N-terminal" evidence="7">
    <location>
        <begin position="35"/>
        <end position="285"/>
    </location>
</feature>
<dbReference type="InterPro" id="IPR023027">
    <property type="entry name" value="Mannitol_DH_CS"/>
</dbReference>
<dbReference type="PROSITE" id="PS00974">
    <property type="entry name" value="MANNITOL_DHGENASE"/>
    <property type="match status" value="1"/>
</dbReference>
<comment type="catalytic activity">
    <reaction evidence="6">
        <text>D-mannitol 1-phosphate + NAD(+) = beta-D-fructose 6-phosphate + NADH + H(+)</text>
        <dbReference type="Rhea" id="RHEA:19661"/>
        <dbReference type="ChEBI" id="CHEBI:15378"/>
        <dbReference type="ChEBI" id="CHEBI:57540"/>
        <dbReference type="ChEBI" id="CHEBI:57634"/>
        <dbReference type="ChEBI" id="CHEBI:57945"/>
        <dbReference type="ChEBI" id="CHEBI:61381"/>
        <dbReference type="EC" id="1.1.1.17"/>
    </reaction>
</comment>
<evidence type="ECO:0000256" key="4">
    <source>
        <dbReference type="ARBA" id="ARBA00023002"/>
    </source>
</evidence>
<dbReference type="AlphaFoldDB" id="A0A316A9R6"/>
<evidence type="ECO:0000256" key="1">
    <source>
        <dbReference type="ARBA" id="ARBA00006541"/>
    </source>
</evidence>
<dbReference type="PRINTS" id="PR00084">
    <property type="entry name" value="MTLDHDRGNASE"/>
</dbReference>
<proteinExistence type="inferred from homology"/>
<dbReference type="InterPro" id="IPR013118">
    <property type="entry name" value="Mannitol_DH_C"/>
</dbReference>